<dbReference type="EMBL" id="BNFF01000001">
    <property type="protein sequence ID" value="GHK52501.1"/>
    <property type="molecule type" value="Genomic_DNA"/>
</dbReference>
<keyword evidence="5 7" id="KW-1133">Transmembrane helix</keyword>
<dbReference type="PANTHER" id="PTHR43141">
    <property type="entry name" value="CYTOCHROME BD2 SUBUNIT II"/>
    <property type="match status" value="1"/>
</dbReference>
<organism evidence="8 9">
    <name type="scientific">Klebsiella pneumoniae</name>
    <dbReference type="NCBI Taxonomy" id="573"/>
    <lineage>
        <taxon>Bacteria</taxon>
        <taxon>Pseudomonadati</taxon>
        <taxon>Pseudomonadota</taxon>
        <taxon>Gammaproteobacteria</taxon>
        <taxon>Enterobacterales</taxon>
        <taxon>Enterobacteriaceae</taxon>
        <taxon>Klebsiella/Raoultella group</taxon>
        <taxon>Klebsiella</taxon>
        <taxon>Klebsiella pneumoniae complex</taxon>
    </lineage>
</organism>
<comment type="similarity">
    <text evidence="2">Belongs to the cytochrome ubiquinol oxidase subunit 2 family.</text>
</comment>
<name>A0A919HYQ3_KLEPN</name>
<evidence type="ECO:0000313" key="9">
    <source>
        <dbReference type="Proteomes" id="UP000655094"/>
    </source>
</evidence>
<feature type="transmembrane region" description="Helical" evidence="7">
    <location>
        <begin position="16"/>
        <end position="36"/>
    </location>
</feature>
<comment type="subcellular location">
    <subcellularLocation>
        <location evidence="1">Cell membrane</location>
        <topology evidence="1">Multi-pass membrane protein</topology>
    </subcellularLocation>
</comment>
<keyword evidence="6 7" id="KW-0472">Membrane</keyword>
<dbReference type="GO" id="GO:0009055">
    <property type="term" value="F:electron transfer activity"/>
    <property type="evidence" value="ECO:0007669"/>
    <property type="project" value="TreeGrafter"/>
</dbReference>
<comment type="caution">
    <text evidence="8">The sequence shown here is derived from an EMBL/GenBank/DDBJ whole genome shotgun (WGS) entry which is preliminary data.</text>
</comment>
<protein>
    <recommendedName>
        <fullName evidence="10">Cytochrome bd2, subunit II</fullName>
    </recommendedName>
</protein>
<accession>A0A919HYQ3</accession>
<dbReference type="GO" id="GO:0005886">
    <property type="term" value="C:plasma membrane"/>
    <property type="evidence" value="ECO:0007669"/>
    <property type="project" value="UniProtKB-SubCell"/>
</dbReference>
<dbReference type="GO" id="GO:0070069">
    <property type="term" value="C:cytochrome complex"/>
    <property type="evidence" value="ECO:0007669"/>
    <property type="project" value="TreeGrafter"/>
</dbReference>
<dbReference type="InterPro" id="IPR003317">
    <property type="entry name" value="Cyt-d_oxidase_su2"/>
</dbReference>
<evidence type="ECO:0000313" key="8">
    <source>
        <dbReference type="EMBL" id="GHK52501.1"/>
    </source>
</evidence>
<dbReference type="AlphaFoldDB" id="A0A919HYQ3"/>
<evidence type="ECO:0008006" key="10">
    <source>
        <dbReference type="Google" id="ProtNLM"/>
    </source>
</evidence>
<gene>
    <name evidence="8" type="ORF">KPZU09_22370</name>
</gene>
<evidence type="ECO:0000256" key="2">
    <source>
        <dbReference type="ARBA" id="ARBA00007543"/>
    </source>
</evidence>
<dbReference type="GO" id="GO:0019646">
    <property type="term" value="P:aerobic electron transport chain"/>
    <property type="evidence" value="ECO:0007669"/>
    <property type="project" value="TreeGrafter"/>
</dbReference>
<dbReference type="Proteomes" id="UP000655094">
    <property type="component" value="Unassembled WGS sequence"/>
</dbReference>
<dbReference type="PANTHER" id="PTHR43141:SF4">
    <property type="entry name" value="CYTOCHROME BD2 SUBUNIT II"/>
    <property type="match status" value="1"/>
</dbReference>
<evidence type="ECO:0000256" key="5">
    <source>
        <dbReference type="ARBA" id="ARBA00022989"/>
    </source>
</evidence>
<reference evidence="8" key="1">
    <citation type="submission" date="2020-10" db="EMBL/GenBank/DDBJ databases">
        <title>Genome Sequence of ESBL Producing Zambian Clinical Strains.</title>
        <authorList>
            <person name="Shawa M."/>
            <person name="Furuta Y."/>
            <person name="Simbotwe M."/>
            <person name="Mulenga E."/>
            <person name="Mubanga M."/>
            <person name="Mulenga G."/>
            <person name="Kaile C."/>
            <person name="Zorigt T."/>
            <person name="Hang'ombe B."/>
            <person name="Higashi H."/>
        </authorList>
    </citation>
    <scope>NUCLEOTIDE SEQUENCE</scope>
    <source>
        <strain evidence="8">Zam_UTH_09</strain>
    </source>
</reference>
<dbReference type="Pfam" id="PF02322">
    <property type="entry name" value="Cyt_bd_oxida_II"/>
    <property type="match status" value="1"/>
</dbReference>
<evidence type="ECO:0000256" key="1">
    <source>
        <dbReference type="ARBA" id="ARBA00004651"/>
    </source>
</evidence>
<keyword evidence="3" id="KW-1003">Cell membrane</keyword>
<dbReference type="GO" id="GO:0016682">
    <property type="term" value="F:oxidoreductase activity, acting on diphenols and related substances as donors, oxygen as acceptor"/>
    <property type="evidence" value="ECO:0007669"/>
    <property type="project" value="TreeGrafter"/>
</dbReference>
<feature type="transmembrane region" description="Helical" evidence="7">
    <location>
        <begin position="56"/>
        <end position="80"/>
    </location>
</feature>
<keyword evidence="4 7" id="KW-0812">Transmembrane</keyword>
<evidence type="ECO:0000256" key="7">
    <source>
        <dbReference type="SAM" id="Phobius"/>
    </source>
</evidence>
<evidence type="ECO:0000256" key="3">
    <source>
        <dbReference type="ARBA" id="ARBA00022475"/>
    </source>
</evidence>
<proteinExistence type="inferred from homology"/>
<evidence type="ECO:0000256" key="4">
    <source>
        <dbReference type="ARBA" id="ARBA00022692"/>
    </source>
</evidence>
<sequence>MDLAPERAPASHARPFILTLGLIFLGFSGLGISVWPNIIPPHISLWDAAAPPSSQVFMLPGALLIIPVILMYTAWSYYVFRGKVSGSEGYH</sequence>
<evidence type="ECO:0000256" key="6">
    <source>
        <dbReference type="ARBA" id="ARBA00023136"/>
    </source>
</evidence>